<evidence type="ECO:0000313" key="6">
    <source>
        <dbReference type="Proteomes" id="UP000199071"/>
    </source>
</evidence>
<organism evidence="5 6">
    <name type="scientific">Bauldia litoralis</name>
    <dbReference type="NCBI Taxonomy" id="665467"/>
    <lineage>
        <taxon>Bacteria</taxon>
        <taxon>Pseudomonadati</taxon>
        <taxon>Pseudomonadota</taxon>
        <taxon>Alphaproteobacteria</taxon>
        <taxon>Hyphomicrobiales</taxon>
        <taxon>Kaistiaceae</taxon>
        <taxon>Bauldia</taxon>
    </lineage>
</organism>
<dbReference type="RefSeq" id="WP_090876728.1">
    <property type="nucleotide sequence ID" value="NZ_FMXQ01000004.1"/>
</dbReference>
<evidence type="ECO:0000256" key="3">
    <source>
        <dbReference type="SAM" id="SignalP"/>
    </source>
</evidence>
<dbReference type="Gene3D" id="1.20.1420.20">
    <property type="entry name" value="M75 peptidase, HXXE motif"/>
    <property type="match status" value="1"/>
</dbReference>
<feature type="chain" id="PRO_5011500405" description="Imelysin-like domain-containing protein" evidence="3">
    <location>
        <begin position="22"/>
        <end position="373"/>
    </location>
</feature>
<accession>A0A1G6CH09</accession>
<dbReference type="InterPro" id="IPR034984">
    <property type="entry name" value="Imelysin-like_IPPA"/>
</dbReference>
<dbReference type="CDD" id="cd14659">
    <property type="entry name" value="Imelysin-like_IPPA"/>
    <property type="match status" value="1"/>
</dbReference>
<feature type="domain" description="Imelysin-like" evidence="4">
    <location>
        <begin position="47"/>
        <end position="321"/>
    </location>
</feature>
<proteinExistence type="predicted"/>
<reference evidence="5 6" key="1">
    <citation type="submission" date="2016-10" db="EMBL/GenBank/DDBJ databases">
        <authorList>
            <person name="de Groot N.N."/>
        </authorList>
    </citation>
    <scope>NUCLEOTIDE SEQUENCE [LARGE SCALE GENOMIC DNA]</scope>
    <source>
        <strain evidence="5 6">ATCC 35022</strain>
    </source>
</reference>
<dbReference type="OrthoDB" id="5729110at2"/>
<dbReference type="InterPro" id="IPR018976">
    <property type="entry name" value="Imelysin-like"/>
</dbReference>
<dbReference type="AlphaFoldDB" id="A0A1G6CH09"/>
<gene>
    <name evidence="5" type="ORF">SAMN02982931_02484</name>
</gene>
<sequence length="373" mass="40052">MKRNIILAAISLAIAISPAIADDEEVVSERPTVAFRPAVIDAVDRIIIPGYDALAAKAAIEAERVSDLCFQADDERLALAREGFGALVLAWSTVEMFRFGPVRDENRYERLFFWPDPRGRGLQQVQGILGSEDASATAVETLRGKSVAVQGLFALEFVLFGTGSDTLADTAASDRSFRCRYGAAIAGAIARTTRDLDDAWKAEDGYAGLMRDAGPDNPVYRSHGEVVQELIKSCREQTQLDQQLKLAFTIGATPDKAKPKLAPFWRSNLTIPSIRANLAAVVSLCGPDGIGAILPESADWQAGSLAFEMSSADHALAGISRGDTPWESVVADEHGHDTLRYVQIPLGGAVELLEQGYPAAFGLITGFNSLDGD</sequence>
<keyword evidence="2 3" id="KW-0732">Signal</keyword>
<evidence type="ECO:0000256" key="1">
    <source>
        <dbReference type="ARBA" id="ARBA00004196"/>
    </source>
</evidence>
<protein>
    <recommendedName>
        <fullName evidence="4">Imelysin-like domain-containing protein</fullName>
    </recommendedName>
</protein>
<comment type="subcellular location">
    <subcellularLocation>
        <location evidence="1">Cell envelope</location>
    </subcellularLocation>
</comment>
<keyword evidence="6" id="KW-1185">Reference proteome</keyword>
<dbReference type="STRING" id="665467.SAMN02982931_02484"/>
<dbReference type="InterPro" id="IPR038352">
    <property type="entry name" value="Imelysin_sf"/>
</dbReference>
<feature type="signal peptide" evidence="3">
    <location>
        <begin position="1"/>
        <end position="21"/>
    </location>
</feature>
<evidence type="ECO:0000259" key="4">
    <source>
        <dbReference type="Pfam" id="PF09375"/>
    </source>
</evidence>
<dbReference type="Pfam" id="PF09375">
    <property type="entry name" value="Peptidase_M75"/>
    <property type="match status" value="1"/>
</dbReference>
<evidence type="ECO:0000256" key="2">
    <source>
        <dbReference type="ARBA" id="ARBA00022729"/>
    </source>
</evidence>
<name>A0A1G6CH09_9HYPH</name>
<dbReference type="Proteomes" id="UP000199071">
    <property type="component" value="Unassembled WGS sequence"/>
</dbReference>
<evidence type="ECO:0000313" key="5">
    <source>
        <dbReference type="EMBL" id="SDB32101.1"/>
    </source>
</evidence>
<dbReference type="EMBL" id="FMXQ01000004">
    <property type="protein sequence ID" value="SDB32101.1"/>
    <property type="molecule type" value="Genomic_DNA"/>
</dbReference>
<dbReference type="GO" id="GO:0030313">
    <property type="term" value="C:cell envelope"/>
    <property type="evidence" value="ECO:0007669"/>
    <property type="project" value="UniProtKB-SubCell"/>
</dbReference>